<sequence>MATIRAGLIGAEIQGSRSPAMHMHEGRETGLSYSYELIDTAKRGLGPEDLPDLLDDAERRGFSGLNITHPFKQRVLPLLTALSDDARAIGAVNTVVFSKGQRIGHNTDWWGFLEAFKLGLPNADYTSVVQLGAGGAGAATAFGMLRLGTRRLTIFDTNESRATALASDMQKLFPDSMVEPGLDLSATLALAQGIVHATPTGMVEHPGLPLPAAFLDPRLWIAEVVYFPLKTALLQEASSRGCRTLNGGGMAVFQAAEAFRLFTGRKPDANRMLSHFRSMTEEDQVRD</sequence>
<dbReference type="GO" id="GO:0050661">
    <property type="term" value="F:NADP binding"/>
    <property type="evidence" value="ECO:0007669"/>
    <property type="project" value="TreeGrafter"/>
</dbReference>
<dbReference type="Pfam" id="PF08501">
    <property type="entry name" value="Shikimate_dh_N"/>
    <property type="match status" value="1"/>
</dbReference>
<gene>
    <name evidence="6" type="ORF">ACELLULO517_14840</name>
</gene>
<dbReference type="PANTHER" id="PTHR21089:SF1">
    <property type="entry name" value="BIFUNCTIONAL 3-DEHYDROQUINATE DEHYDRATASE_SHIKIMATE DEHYDROGENASE, CHLOROPLASTIC"/>
    <property type="match status" value="1"/>
</dbReference>
<evidence type="ECO:0000259" key="5">
    <source>
        <dbReference type="Pfam" id="PF18317"/>
    </source>
</evidence>
<dbReference type="Proteomes" id="UP000721844">
    <property type="component" value="Unassembled WGS sequence"/>
</dbReference>
<feature type="domain" description="Shikimate dehydrogenase substrate binding N-terminal" evidence="4">
    <location>
        <begin position="8"/>
        <end position="95"/>
    </location>
</feature>
<keyword evidence="3" id="KW-0057">Aromatic amino acid biosynthesis</keyword>
<keyword evidence="7" id="KW-1185">Reference proteome</keyword>
<reference evidence="6 7" key="1">
    <citation type="journal article" date="2021" name="Microorganisms">
        <title>Acidisoma silvae sp. nov. and Acidisomacellulosilytica sp. nov., Two Acidophilic Bacteria Isolated from Decaying Wood, Hydrolyzing Cellulose and Producing Poly-3-hydroxybutyrate.</title>
        <authorList>
            <person name="Mieszkin S."/>
            <person name="Pouder E."/>
            <person name="Uroz S."/>
            <person name="Simon-Colin C."/>
            <person name="Alain K."/>
        </authorList>
    </citation>
    <scope>NUCLEOTIDE SEQUENCE [LARGE SCALE GENOMIC DNA]</scope>
    <source>
        <strain evidence="6 7">HW T5.17</strain>
    </source>
</reference>
<organism evidence="6 7">
    <name type="scientific">Acidisoma cellulosilyticum</name>
    <dbReference type="NCBI Taxonomy" id="2802395"/>
    <lineage>
        <taxon>Bacteria</taxon>
        <taxon>Pseudomonadati</taxon>
        <taxon>Pseudomonadota</taxon>
        <taxon>Alphaproteobacteria</taxon>
        <taxon>Acetobacterales</taxon>
        <taxon>Acidocellaceae</taxon>
        <taxon>Acidisoma</taxon>
    </lineage>
</organism>
<dbReference type="CDD" id="cd01065">
    <property type="entry name" value="NAD_bind_Shikimate_DH"/>
    <property type="match status" value="1"/>
</dbReference>
<dbReference type="InterPro" id="IPR036291">
    <property type="entry name" value="NAD(P)-bd_dom_sf"/>
</dbReference>
<dbReference type="AlphaFoldDB" id="A0A963Z3U6"/>
<protein>
    <submittedName>
        <fullName evidence="6">Shikimate dehydrogenase</fullName>
    </submittedName>
</protein>
<dbReference type="SUPFAM" id="SSF53223">
    <property type="entry name" value="Aminoacid dehydrogenase-like, N-terminal domain"/>
    <property type="match status" value="1"/>
</dbReference>
<dbReference type="GO" id="GO:0005829">
    <property type="term" value="C:cytosol"/>
    <property type="evidence" value="ECO:0007669"/>
    <property type="project" value="TreeGrafter"/>
</dbReference>
<feature type="domain" description="SDH C-terminal" evidence="5">
    <location>
        <begin position="249"/>
        <end position="273"/>
    </location>
</feature>
<comment type="caution">
    <text evidence="6">The sequence shown here is derived from an EMBL/GenBank/DDBJ whole genome shotgun (WGS) entry which is preliminary data.</text>
</comment>
<dbReference type="GO" id="GO:0009423">
    <property type="term" value="P:chorismate biosynthetic process"/>
    <property type="evidence" value="ECO:0007669"/>
    <property type="project" value="TreeGrafter"/>
</dbReference>
<name>A0A963Z3U6_9PROT</name>
<dbReference type="InterPro" id="IPR013708">
    <property type="entry name" value="Shikimate_DH-bd_N"/>
</dbReference>
<accession>A0A963Z3U6</accession>
<evidence type="ECO:0000256" key="2">
    <source>
        <dbReference type="ARBA" id="ARBA00023002"/>
    </source>
</evidence>
<dbReference type="GO" id="GO:0009073">
    <property type="term" value="P:aromatic amino acid family biosynthetic process"/>
    <property type="evidence" value="ECO:0007669"/>
    <property type="project" value="UniProtKB-KW"/>
</dbReference>
<dbReference type="Gene3D" id="3.40.50.10860">
    <property type="entry name" value="Leucine Dehydrogenase, chain A, domain 1"/>
    <property type="match status" value="1"/>
</dbReference>
<dbReference type="PANTHER" id="PTHR21089">
    <property type="entry name" value="SHIKIMATE DEHYDROGENASE"/>
    <property type="match status" value="1"/>
</dbReference>
<evidence type="ECO:0000313" key="7">
    <source>
        <dbReference type="Proteomes" id="UP000721844"/>
    </source>
</evidence>
<keyword evidence="3" id="KW-0028">Amino-acid biosynthesis</keyword>
<proteinExistence type="predicted"/>
<comment type="pathway">
    <text evidence="1">Metabolic intermediate biosynthesis; chorismate biosynthesis; chorismate from D-erythrose 4-phosphate and phosphoenolpyruvate: step 4/7.</text>
</comment>
<dbReference type="InterPro" id="IPR046346">
    <property type="entry name" value="Aminoacid_DH-like_N_sf"/>
</dbReference>
<keyword evidence="2" id="KW-0560">Oxidoreductase</keyword>
<evidence type="ECO:0000259" key="4">
    <source>
        <dbReference type="Pfam" id="PF08501"/>
    </source>
</evidence>
<dbReference type="Gene3D" id="3.40.50.720">
    <property type="entry name" value="NAD(P)-binding Rossmann-like Domain"/>
    <property type="match status" value="1"/>
</dbReference>
<dbReference type="GO" id="GO:0019632">
    <property type="term" value="P:shikimate metabolic process"/>
    <property type="evidence" value="ECO:0007669"/>
    <property type="project" value="TreeGrafter"/>
</dbReference>
<dbReference type="GO" id="GO:0004764">
    <property type="term" value="F:shikimate 3-dehydrogenase (NADP+) activity"/>
    <property type="evidence" value="ECO:0007669"/>
    <property type="project" value="InterPro"/>
</dbReference>
<evidence type="ECO:0000256" key="1">
    <source>
        <dbReference type="ARBA" id="ARBA00004871"/>
    </source>
</evidence>
<dbReference type="SUPFAM" id="SSF51735">
    <property type="entry name" value="NAD(P)-binding Rossmann-fold domains"/>
    <property type="match status" value="1"/>
</dbReference>
<evidence type="ECO:0000313" key="6">
    <source>
        <dbReference type="EMBL" id="MCB8881525.1"/>
    </source>
</evidence>
<dbReference type="Pfam" id="PF18317">
    <property type="entry name" value="SDH_C"/>
    <property type="match status" value="1"/>
</dbReference>
<dbReference type="NCBIfam" id="NF009201">
    <property type="entry name" value="PRK12549.1"/>
    <property type="match status" value="1"/>
</dbReference>
<dbReference type="InterPro" id="IPR041121">
    <property type="entry name" value="SDH_C"/>
</dbReference>
<evidence type="ECO:0000256" key="3">
    <source>
        <dbReference type="ARBA" id="ARBA00023141"/>
    </source>
</evidence>
<dbReference type="InterPro" id="IPR022893">
    <property type="entry name" value="Shikimate_DH_fam"/>
</dbReference>
<dbReference type="EMBL" id="JAESVA010000004">
    <property type="protein sequence ID" value="MCB8881525.1"/>
    <property type="molecule type" value="Genomic_DNA"/>
</dbReference>